<dbReference type="SUPFAM" id="SSF50998">
    <property type="entry name" value="Quinoprotein alcohol dehydrogenase-like"/>
    <property type="match status" value="1"/>
</dbReference>
<feature type="domain" description="Pyrrolo-quinoline quinone repeat" evidence="2">
    <location>
        <begin position="419"/>
        <end position="492"/>
    </location>
</feature>
<dbReference type="SMART" id="SM00564">
    <property type="entry name" value="PQQ"/>
    <property type="match status" value="7"/>
</dbReference>
<sequence length="494" mass="53309" precursor="true">MANRLSKTRLLRHVAVSCLCAFSVASCNMAKENKPKTPLIGERTPILMTENGVEIDSGLASVPVTVPDAFLNDTWEQPGGNAEKSMGHLELGKATKRLWQAHIGGGSTRARMASGPVISDGRLYVVDTHAHLYAFDADSGKLLWKKMVGDGHDIIKNIPTGDEDEEPLPAPNRSDKQAYALWERAEKIRIKNKKPRRGSSNSAALFGGGVSVDGDRLFATSGIGDVAAFDAKTGKQLWVKRPGGPVRGAPGVGLGNVYVISRDNQIFALSEDTGELKWSDAATLETTAIFGAAAPSIAHGTVIAGFSSGELSAYRYENGYEVWQDALSRTSISTTVGSLSDINAFPVIDSGHVYAVGQGGRMVAVDLFMGQRLWELNISGFSTPWVVGQWIFVVTMDAKLLAIQRSNGHIRWMSELKAWANPSKKTGPINWNGPVLAGGRLILTNNRGELIEVDPADGQMISRRRLGLPMVVTPVVARNNLYLLGENGQLQAWH</sequence>
<accession>A0A0H3FYP6</accession>
<dbReference type="OrthoDB" id="5290752at2"/>
<proteinExistence type="predicted"/>
<evidence type="ECO:0000256" key="1">
    <source>
        <dbReference type="SAM" id="SignalP"/>
    </source>
</evidence>
<dbReference type="InterPro" id="IPR015943">
    <property type="entry name" value="WD40/YVTN_repeat-like_dom_sf"/>
</dbReference>
<reference evidence="3 4" key="1">
    <citation type="journal article" date="2011" name="J. Bacteriol.">
        <title>Genome sequence of the ethanol-producing Zymomonas mobilis subsp. mobilis lectotype strain ATCC 10988.</title>
        <authorList>
            <person name="Pappas K.M."/>
            <person name="Kouvelis V.N."/>
            <person name="Saunders E."/>
            <person name="Brettin T.S."/>
            <person name="Bruce D."/>
            <person name="Detter C."/>
            <person name="Balakireva M."/>
            <person name="Han C.S."/>
            <person name="Savvakis G."/>
            <person name="Kyrpides N.C."/>
            <person name="Typas M.A."/>
        </authorList>
    </citation>
    <scope>NUCLEOTIDE SEQUENCE [LARGE SCALE GENOMIC DNA]</scope>
    <source>
        <strain evidence="4">ATCC 10988 / DSM 424 / CCUG 17860 / LMG 404 / NCIMB 8938 / NRRL B-806 / ZM1</strain>
    </source>
</reference>
<dbReference type="Gene3D" id="2.130.10.10">
    <property type="entry name" value="YVTN repeat-like/Quinoprotein amine dehydrogenase"/>
    <property type="match status" value="1"/>
</dbReference>
<dbReference type="InterPro" id="IPR002372">
    <property type="entry name" value="PQQ_rpt_dom"/>
</dbReference>
<dbReference type="EMBL" id="CP002850">
    <property type="protein sequence ID" value="AEH62819.1"/>
    <property type="molecule type" value="Genomic_DNA"/>
</dbReference>
<keyword evidence="1" id="KW-0732">Signal</keyword>
<protein>
    <submittedName>
        <fullName evidence="3">Pyrrolo-quinoline quinone</fullName>
    </submittedName>
</protein>
<feature type="domain" description="Pyrrolo-quinoline quinone repeat" evidence="2">
    <location>
        <begin position="96"/>
        <end position="149"/>
    </location>
</feature>
<feature type="chain" id="PRO_5002609575" evidence="1">
    <location>
        <begin position="31"/>
        <end position="494"/>
    </location>
</feature>
<dbReference type="PROSITE" id="PS51257">
    <property type="entry name" value="PROKAR_LIPOPROTEIN"/>
    <property type="match status" value="1"/>
</dbReference>
<gene>
    <name evidence="3" type="ordered locus">Zmob_0984</name>
</gene>
<dbReference type="PANTHER" id="PTHR34512">
    <property type="entry name" value="CELL SURFACE PROTEIN"/>
    <property type="match status" value="1"/>
</dbReference>
<evidence type="ECO:0000313" key="4">
    <source>
        <dbReference type="Proteomes" id="UP000001494"/>
    </source>
</evidence>
<feature type="signal peptide" evidence="1">
    <location>
        <begin position="1"/>
        <end position="30"/>
    </location>
</feature>
<dbReference type="AlphaFoldDB" id="A0A0H3FYP6"/>
<dbReference type="KEGG" id="zmm:Zmob_0984"/>
<dbReference type="PANTHER" id="PTHR34512:SF30">
    <property type="entry name" value="OUTER MEMBRANE PROTEIN ASSEMBLY FACTOR BAMB"/>
    <property type="match status" value="1"/>
</dbReference>
<evidence type="ECO:0000313" key="3">
    <source>
        <dbReference type="EMBL" id="AEH62819.1"/>
    </source>
</evidence>
<feature type="domain" description="Pyrrolo-quinoline quinone repeat" evidence="2">
    <location>
        <begin position="198"/>
        <end position="412"/>
    </location>
</feature>
<dbReference type="eggNOG" id="COG1520">
    <property type="taxonomic scope" value="Bacteria"/>
</dbReference>
<dbReference type="InterPro" id="IPR018391">
    <property type="entry name" value="PQQ_b-propeller_rpt"/>
</dbReference>
<evidence type="ECO:0000259" key="2">
    <source>
        <dbReference type="Pfam" id="PF13360"/>
    </source>
</evidence>
<organism evidence="3 4">
    <name type="scientific">Zymomonas mobilis subsp. mobilis (strain ATCC 10988 / DSM 424 / LMG 404 / NCIMB 8938 / NRRL B-806 / ZM1)</name>
    <dbReference type="NCBI Taxonomy" id="555217"/>
    <lineage>
        <taxon>Bacteria</taxon>
        <taxon>Pseudomonadati</taxon>
        <taxon>Pseudomonadota</taxon>
        <taxon>Alphaproteobacteria</taxon>
        <taxon>Sphingomonadales</taxon>
        <taxon>Zymomonadaceae</taxon>
        <taxon>Zymomonas</taxon>
    </lineage>
</organism>
<dbReference type="Pfam" id="PF13360">
    <property type="entry name" value="PQQ_2"/>
    <property type="match status" value="3"/>
</dbReference>
<dbReference type="RefSeq" id="WP_014500815.1">
    <property type="nucleotide sequence ID" value="NC_017262.1"/>
</dbReference>
<dbReference type="Proteomes" id="UP000001494">
    <property type="component" value="Chromosome"/>
</dbReference>
<name>A0A0H3FYP6_ZYMMA</name>
<dbReference type="HOGENOM" id="CLU_027480_3_0_5"/>
<dbReference type="InterPro" id="IPR011047">
    <property type="entry name" value="Quinoprotein_ADH-like_sf"/>
</dbReference>